<gene>
    <name evidence="1" type="ORF">PCOR1329_LOCUS63672</name>
</gene>
<dbReference type="EMBL" id="CAUYUJ010018091">
    <property type="protein sequence ID" value="CAK0880573.1"/>
    <property type="molecule type" value="Genomic_DNA"/>
</dbReference>
<dbReference type="Gene3D" id="2.60.120.1040">
    <property type="entry name" value="ZPR1, A/B domain"/>
    <property type="match status" value="1"/>
</dbReference>
<keyword evidence="2" id="KW-1185">Reference proteome</keyword>
<evidence type="ECO:0000313" key="2">
    <source>
        <dbReference type="Proteomes" id="UP001189429"/>
    </source>
</evidence>
<evidence type="ECO:0008006" key="3">
    <source>
        <dbReference type="Google" id="ProtNLM"/>
    </source>
</evidence>
<name>A0ABN9W6I5_9DINO</name>
<dbReference type="Proteomes" id="UP001189429">
    <property type="component" value="Unassembled WGS sequence"/>
</dbReference>
<organism evidence="1 2">
    <name type="scientific">Prorocentrum cordatum</name>
    <dbReference type="NCBI Taxonomy" id="2364126"/>
    <lineage>
        <taxon>Eukaryota</taxon>
        <taxon>Sar</taxon>
        <taxon>Alveolata</taxon>
        <taxon>Dinophyceae</taxon>
        <taxon>Prorocentrales</taxon>
        <taxon>Prorocentraceae</taxon>
        <taxon>Prorocentrum</taxon>
    </lineage>
</organism>
<reference evidence="1" key="1">
    <citation type="submission" date="2023-10" db="EMBL/GenBank/DDBJ databases">
        <authorList>
            <person name="Chen Y."/>
            <person name="Shah S."/>
            <person name="Dougan E. K."/>
            <person name="Thang M."/>
            <person name="Chan C."/>
        </authorList>
    </citation>
    <scope>NUCLEOTIDE SEQUENCE [LARGE SCALE GENOMIC DNA]</scope>
</reference>
<proteinExistence type="predicted"/>
<protein>
    <recommendedName>
        <fullName evidence="3">Zinc finger ZPR1-type domain-containing protein</fullName>
    </recommendedName>
</protein>
<comment type="caution">
    <text evidence="1">The sequence shown here is derived from an EMBL/GenBank/DDBJ whole genome shotgun (WGS) entry which is preliminary data.</text>
</comment>
<dbReference type="InterPro" id="IPR042451">
    <property type="entry name" value="ZPR1_A/B_dom"/>
</dbReference>
<evidence type="ECO:0000313" key="1">
    <source>
        <dbReference type="EMBL" id="CAK0880573.1"/>
    </source>
</evidence>
<sequence length="214" mass="24106">MLAGFQVNVSHQEIERIVSEVEKWYETAQEQAGVEWLPTDGISNFLFNDLGYEDMDEFEDAIQGSFQDFLGAFPHIDVREEGEKVFFKVRRPEPGPPRKLRMTITSSKQLIDTTFLKAPDAHLEVPALEFSVGADQKRHIDSLYNHVVAARDDLELHAQSLGDTSEERQAILDTVQGLTSLLDVDTPFEIVVTDPSGLSDFRPMDDVKVEEGPL</sequence>
<accession>A0ABN9W6I5</accession>